<feature type="compositionally biased region" description="Basic and acidic residues" evidence="1">
    <location>
        <begin position="1"/>
        <end position="11"/>
    </location>
</feature>
<feature type="region of interest" description="Disordered" evidence="1">
    <location>
        <begin position="42"/>
        <end position="74"/>
    </location>
</feature>
<dbReference type="Proteomes" id="UP001500124">
    <property type="component" value="Unassembled WGS sequence"/>
</dbReference>
<evidence type="ECO:0000313" key="3">
    <source>
        <dbReference type="Proteomes" id="UP001500124"/>
    </source>
</evidence>
<comment type="caution">
    <text evidence="2">The sequence shown here is derived from an EMBL/GenBank/DDBJ whole genome shotgun (WGS) entry which is preliminary data.</text>
</comment>
<protein>
    <submittedName>
        <fullName evidence="2">Uncharacterized protein</fullName>
    </submittedName>
</protein>
<name>A0ABP9KFI2_9ACTN</name>
<evidence type="ECO:0000313" key="2">
    <source>
        <dbReference type="EMBL" id="GAA5055580.1"/>
    </source>
</evidence>
<reference evidence="3" key="1">
    <citation type="journal article" date="2019" name="Int. J. Syst. Evol. Microbiol.">
        <title>The Global Catalogue of Microorganisms (GCM) 10K type strain sequencing project: providing services to taxonomists for standard genome sequencing and annotation.</title>
        <authorList>
            <consortium name="The Broad Institute Genomics Platform"/>
            <consortium name="The Broad Institute Genome Sequencing Center for Infectious Disease"/>
            <person name="Wu L."/>
            <person name="Ma J."/>
        </authorList>
    </citation>
    <scope>NUCLEOTIDE SEQUENCE [LARGE SCALE GENOMIC DNA]</scope>
    <source>
        <strain evidence="3">JCM 18410</strain>
    </source>
</reference>
<evidence type="ECO:0000256" key="1">
    <source>
        <dbReference type="SAM" id="MobiDB-lite"/>
    </source>
</evidence>
<gene>
    <name evidence="2" type="ORF">GCM10023336_27670</name>
</gene>
<feature type="region of interest" description="Disordered" evidence="1">
    <location>
        <begin position="1"/>
        <end position="28"/>
    </location>
</feature>
<sequence length="74" mass="7699">MQRSTKRDTRARAPRGKGGGKHTVPPLSTLFQVMNVTSATLRDRNGIQPSGAFRALSGPAGGPARRDPGGVSEG</sequence>
<dbReference type="EMBL" id="BAABKC010000042">
    <property type="protein sequence ID" value="GAA5055580.1"/>
    <property type="molecule type" value="Genomic_DNA"/>
</dbReference>
<organism evidence="2 3">
    <name type="scientific">Streptomyces similanensis</name>
    <dbReference type="NCBI Taxonomy" id="1274988"/>
    <lineage>
        <taxon>Bacteria</taxon>
        <taxon>Bacillati</taxon>
        <taxon>Actinomycetota</taxon>
        <taxon>Actinomycetes</taxon>
        <taxon>Kitasatosporales</taxon>
        <taxon>Streptomycetaceae</taxon>
        <taxon>Streptomyces</taxon>
    </lineage>
</organism>
<proteinExistence type="predicted"/>
<keyword evidence="3" id="KW-1185">Reference proteome</keyword>
<accession>A0ABP9KFI2</accession>